<dbReference type="EMBL" id="JSZA02000004">
    <property type="protein sequence ID" value="KHD07760.1"/>
    <property type="molecule type" value="Genomic_DNA"/>
</dbReference>
<evidence type="ECO:0008006" key="8">
    <source>
        <dbReference type="Google" id="ProtNLM"/>
    </source>
</evidence>
<dbReference type="Pfam" id="PF14331">
    <property type="entry name" value="IcmF-related_N"/>
    <property type="match status" value="1"/>
</dbReference>
<dbReference type="InterPro" id="IPR010623">
    <property type="entry name" value="IcmF_C"/>
</dbReference>
<keyword evidence="2" id="KW-0812">Transmembrane</keyword>
<feature type="domain" description="Type VI secretion system component TssM1 N-terminal" evidence="5">
    <location>
        <begin position="182"/>
        <end position="435"/>
    </location>
</feature>
<proteinExistence type="predicted"/>
<feature type="transmembrane region" description="Helical" evidence="2">
    <location>
        <begin position="42"/>
        <end position="61"/>
    </location>
</feature>
<evidence type="ECO:0000256" key="2">
    <source>
        <dbReference type="SAM" id="Phobius"/>
    </source>
</evidence>
<evidence type="ECO:0000313" key="6">
    <source>
        <dbReference type="EMBL" id="KHD07760.1"/>
    </source>
</evidence>
<evidence type="ECO:0000259" key="4">
    <source>
        <dbReference type="Pfam" id="PF06761"/>
    </source>
</evidence>
<feature type="region of interest" description="Disordered" evidence="1">
    <location>
        <begin position="963"/>
        <end position="982"/>
    </location>
</feature>
<organism evidence="6 7">
    <name type="scientific">Candidatus Thiomargarita nelsonii</name>
    <dbReference type="NCBI Taxonomy" id="1003181"/>
    <lineage>
        <taxon>Bacteria</taxon>
        <taxon>Pseudomonadati</taxon>
        <taxon>Pseudomonadota</taxon>
        <taxon>Gammaproteobacteria</taxon>
        <taxon>Thiotrichales</taxon>
        <taxon>Thiotrichaceae</taxon>
        <taxon>Thiomargarita</taxon>
    </lineage>
</organism>
<name>A0A0A6PAE7_9GAMM</name>
<protein>
    <recommendedName>
        <fullName evidence="8">Type VI secretion protein IcmF</fullName>
    </recommendedName>
</protein>
<evidence type="ECO:0000259" key="5">
    <source>
        <dbReference type="Pfam" id="PF14331"/>
    </source>
</evidence>
<dbReference type="AlphaFoldDB" id="A0A0A6PAE7"/>
<dbReference type="InterPro" id="IPR053156">
    <property type="entry name" value="T6SS_TssM-like"/>
</dbReference>
<dbReference type="Gene3D" id="3.40.50.300">
    <property type="entry name" value="P-loop containing nucleotide triphosphate hydrolases"/>
    <property type="match status" value="1"/>
</dbReference>
<dbReference type="InterPro" id="IPR025743">
    <property type="entry name" value="TssM1_N"/>
</dbReference>
<gene>
    <name evidence="6" type="ORF">PN36_01655</name>
</gene>
<dbReference type="Pfam" id="PF06761">
    <property type="entry name" value="IcmF-related"/>
    <property type="match status" value="1"/>
</dbReference>
<dbReference type="InterPro" id="IPR017731">
    <property type="entry name" value="TssM1-like"/>
</dbReference>
<keyword evidence="2" id="KW-0472">Membrane</keyword>
<dbReference type="PANTHER" id="PTHR36153:SF1">
    <property type="entry name" value="TYPE VI SECRETION SYSTEM COMPONENT TSSM1"/>
    <property type="match status" value="1"/>
</dbReference>
<feature type="transmembrane region" description="Helical" evidence="2">
    <location>
        <begin position="9"/>
        <end position="36"/>
    </location>
</feature>
<dbReference type="InterPro" id="IPR009612">
    <property type="entry name" value="IcmF-rel"/>
</dbReference>
<reference evidence="6 7" key="1">
    <citation type="journal article" date="2016" name="Front. Microbiol.">
        <title>Single-Cell (Meta-)Genomics of a Dimorphic Candidatus Thiomargarita nelsonii Reveals Genomic Plasticity.</title>
        <authorList>
            <person name="Flood B.E."/>
            <person name="Fliss P."/>
            <person name="Jones D.S."/>
            <person name="Dick G.J."/>
            <person name="Jain S."/>
            <person name="Kaster A.K."/>
            <person name="Winkel M."/>
            <person name="Mussmann M."/>
            <person name="Bailey J."/>
        </authorList>
    </citation>
    <scope>NUCLEOTIDE SEQUENCE [LARGE SCALE GENOMIC DNA]</scope>
    <source>
        <strain evidence="6">Hydrate Ridge</strain>
    </source>
</reference>
<dbReference type="NCBIfam" id="TIGR03348">
    <property type="entry name" value="VI_IcmF"/>
    <property type="match status" value="1"/>
</dbReference>
<feature type="transmembrane region" description="Helical" evidence="2">
    <location>
        <begin position="427"/>
        <end position="448"/>
    </location>
</feature>
<dbReference type="SUPFAM" id="SSF52540">
    <property type="entry name" value="P-loop containing nucleoside triphosphate hydrolases"/>
    <property type="match status" value="1"/>
</dbReference>
<evidence type="ECO:0000259" key="3">
    <source>
        <dbReference type="Pfam" id="PF06744"/>
    </source>
</evidence>
<feature type="domain" description="Type VI secretion system IcmF C-terminal" evidence="3">
    <location>
        <begin position="1107"/>
        <end position="1191"/>
    </location>
</feature>
<dbReference type="InterPro" id="IPR027417">
    <property type="entry name" value="P-loop_NTPase"/>
</dbReference>
<accession>A0A0A6PAE7</accession>
<dbReference type="Proteomes" id="UP000030428">
    <property type="component" value="Unassembled WGS sequence"/>
</dbReference>
<keyword evidence="2" id="KW-1133">Transmembrane helix</keyword>
<keyword evidence="7" id="KW-1185">Reference proteome</keyword>
<comment type="caution">
    <text evidence="6">The sequence shown here is derived from an EMBL/GenBank/DDBJ whole genome shotgun (WGS) entry which is preliminary data.</text>
</comment>
<dbReference type="Pfam" id="PF06744">
    <property type="entry name" value="IcmF_C"/>
    <property type="match status" value="1"/>
</dbReference>
<evidence type="ECO:0000313" key="7">
    <source>
        <dbReference type="Proteomes" id="UP000030428"/>
    </source>
</evidence>
<evidence type="ECO:0000256" key="1">
    <source>
        <dbReference type="SAM" id="MobiDB-lite"/>
    </source>
</evidence>
<sequence length="1216" mass="139416">MLNLFKKKWVIFSSIGVLALSLIIWFAGPYLIVALGDSLNRWLTILPLWIIWLAIILWLYFRERKNSQAMVESIASPADEEIASLKIRFEDALQALRQAGGKKRYGNQYLYELPWYIIIGPPGSGKTTILKNSELNFPLSDDFGPEAIRGVGGTRDCDWFFTDDAILLDTAGRYTTQDSDESVDKKTWQGFLGLLKKYRKRRPVNGILIVLSLTDLMDPSESKSHVRAIRTRLKELDQILKIRFPIYVLFTKCDLMAGFMEFFERLTPSERGQVWGMTFQTEEKGVVKRFAEEFDLLMSQLNTQHLERVSEERNIHRRVLVYNFPQQIISLKEALNEFLDGLFRPNRFQPNPFLRGVYFSSGTQKGSPIDRIMGASARTFGLEEQVMAEPNSRRGCSYFVNRLFKKVIFPESDIVGLDLRFEKQRLWLQRATIAGAVAITLFSTYAWWHSYDQNQTLLDEMDEYVKTYCIERNESCIGKTEKLEKADFKGILPALDSLQKAAQIYPTLVRENEDSVPVSMRLGLYQGYRLSPSAHEAYYRVLNKVFLRHIAVYLYNQIAEQLKAGVTDDSEGFLYQNLKVYLMLREEYVKKLDPDLLQVWMTDEWANDFDISSDDQERLQAHLKALLQSDIFPVKQTELPEDRALVDNSRKILLSKERSLQLFWQVKEAADGAKLPPFRVRSELGEPVTRVFASQRGGDILALEIPGLFTYSGYCGFFKNEVKRVVKDSLDENWVLGLKEQGVMNKPQSKKLTRDIQELYFDEYIKRWKELVYLFKIIPLSDIDTTVRMLDTASIPTSPMRRLLQKVGQNTMLLCQSKADSVVAEAGGVDSALMAAQALGSGTAASILNRKRRLEAARKKGKKEKDPALMVAEVFEPLFQLVQGETNNKEKFYPILQKMGEVRDLLNKPQADMSWTKRNDAIGDLERTADQMTLHQPVKDWIDYIINRSKLLVNDVVDDRETTAARENEREEAEAAAIAATDKAEAEEKARQDKIDEMNAQWRSKVLAEYNKLRDFYPLSEDGKDMPLSNFANFFGPGGTLDQFFDEHLATYINKANWRFSDNPLGLSRDLLKSFREAEAIQDGFFPSGSEVSVSFYLRAEDLGGTDVQQFSLLLGDQKFEYAFGPTRESKLEWPANGTKIQFMTTGGARVALQQYGEWAWFRILDDEVMPTGNKLVFTTGDAIMECKMRVDSIVNPFYLVHSNVLSSFDLPQRLN</sequence>
<dbReference type="PANTHER" id="PTHR36153">
    <property type="entry name" value="INNER MEMBRANE PROTEIN-RELATED"/>
    <property type="match status" value="1"/>
</dbReference>
<feature type="domain" description="IcmF-related" evidence="4">
    <location>
        <begin position="492"/>
        <end position="811"/>
    </location>
</feature>
<dbReference type="CDD" id="cd00882">
    <property type="entry name" value="Ras_like_GTPase"/>
    <property type="match status" value="1"/>
</dbReference>